<dbReference type="RefSeq" id="XP_018006908.1">
    <property type="nucleotide sequence ID" value="XM_018151419.2"/>
</dbReference>
<dbReference type="PROSITE" id="PS50250">
    <property type="entry name" value="PCI"/>
    <property type="match status" value="1"/>
</dbReference>
<reference evidence="8" key="1">
    <citation type="submission" date="2025-08" db="UniProtKB">
        <authorList>
            <consortium name="RefSeq"/>
        </authorList>
    </citation>
    <scope>IDENTIFICATION</scope>
    <source>
        <tissue evidence="8">Whole organism</tissue>
    </source>
</reference>
<dbReference type="OMA" id="HIMDGYF"/>
<evidence type="ECO:0000256" key="5">
    <source>
        <dbReference type="ARBA" id="ARBA00078986"/>
    </source>
</evidence>
<dbReference type="GO" id="GO:0043161">
    <property type="term" value="P:proteasome-mediated ubiquitin-dependent protein catabolic process"/>
    <property type="evidence" value="ECO:0007669"/>
    <property type="project" value="TreeGrafter"/>
</dbReference>
<keyword evidence="3 8" id="KW-0647">Proteasome</keyword>
<gene>
    <name evidence="8" type="primary">LOC108664743</name>
</gene>
<dbReference type="KEGG" id="hazt:108664743"/>
<feature type="domain" description="PCI" evidence="6">
    <location>
        <begin position="75"/>
        <end position="254"/>
    </location>
</feature>
<protein>
    <recommendedName>
        <fullName evidence="2">26S proteasome non-ATPase regulatory subunit 8</fullName>
    </recommendedName>
    <alternativeName>
        <fullName evidence="5">26S proteasome regulatory subunit RPN12</fullName>
    </alternativeName>
</protein>
<evidence type="ECO:0000259" key="6">
    <source>
        <dbReference type="PROSITE" id="PS50250"/>
    </source>
</evidence>
<evidence type="ECO:0000256" key="4">
    <source>
        <dbReference type="ARBA" id="ARBA00062283"/>
    </source>
</evidence>
<proteinExistence type="inferred from homology"/>
<comment type="subunit">
    <text evidence="4">Component of the 19S proteasome regulatory particle complex. The 26S proteasome consists of a 20S core particle (CP) and two 19S regulatory subunits (RP). The regulatory particle is made of a lid composed of 9 subunits including PSMD8, a base containing 6 ATPases and few additional components. Interacts with DDI2. Interacts with TASOR.</text>
</comment>
<dbReference type="FunFam" id="1.25.40.990:FF:000001">
    <property type="entry name" value="26S proteasome non-ATPase regulatory subunit"/>
    <property type="match status" value="1"/>
</dbReference>
<evidence type="ECO:0000313" key="8">
    <source>
        <dbReference type="RefSeq" id="XP_018006908.1"/>
    </source>
</evidence>
<sequence length="271" mass="31398">MSRETLIKKTVALYEKLKTEWSKKSRNLDICGKYISEIKVELTKLQFLPAAGSEVSKEELLVARNTLEIGALWSIAKKDIPLFERYMSMLKVYYKDYKDAIVESCYMYELLGLDLLCLLAQNKVGEFHTALELLPREVLQENVYIRHPVAMEQYLMEGAYNKIYLAKGEVPSDRYKFFIDELLTTIREDIADCLENAYERIRPEDIGRMLYLSDTAEIRAYCKQRGWSNDSSGYLVFGSGGTKQQHEELKLPSTTLAEQMISYAREMEQIV</sequence>
<evidence type="ECO:0000256" key="1">
    <source>
        <dbReference type="ARBA" id="ARBA00009627"/>
    </source>
</evidence>
<dbReference type="PANTHER" id="PTHR12387:SF0">
    <property type="entry name" value="26S PROTEASOME NON-ATPASE REGULATORY SUBUNIT 8"/>
    <property type="match status" value="1"/>
</dbReference>
<evidence type="ECO:0000313" key="7">
    <source>
        <dbReference type="Proteomes" id="UP000694843"/>
    </source>
</evidence>
<dbReference type="GO" id="GO:0005829">
    <property type="term" value="C:cytosol"/>
    <property type="evidence" value="ECO:0007669"/>
    <property type="project" value="TreeGrafter"/>
</dbReference>
<dbReference type="Gene3D" id="1.25.40.990">
    <property type="match status" value="1"/>
</dbReference>
<keyword evidence="7" id="KW-1185">Reference proteome</keyword>
<dbReference type="InterPro" id="IPR033464">
    <property type="entry name" value="CSN8_PSD8_EIF3K"/>
</dbReference>
<dbReference type="AlphaFoldDB" id="A0A8B7N060"/>
<evidence type="ECO:0000256" key="3">
    <source>
        <dbReference type="ARBA" id="ARBA00022942"/>
    </source>
</evidence>
<dbReference type="Proteomes" id="UP000694843">
    <property type="component" value="Unplaced"/>
</dbReference>
<evidence type="ECO:0000256" key="2">
    <source>
        <dbReference type="ARBA" id="ARBA00014939"/>
    </source>
</evidence>
<dbReference type="GO" id="GO:0008541">
    <property type="term" value="C:proteasome regulatory particle, lid subcomplex"/>
    <property type="evidence" value="ECO:0007669"/>
    <property type="project" value="TreeGrafter"/>
</dbReference>
<dbReference type="GeneID" id="108664743"/>
<dbReference type="PANTHER" id="PTHR12387">
    <property type="entry name" value="26S PROTEASOME NON-ATPASE REGULATORY SUBUNIT 8"/>
    <property type="match status" value="1"/>
</dbReference>
<comment type="similarity">
    <text evidence="1">Belongs to the proteasome subunit S14 family.</text>
</comment>
<dbReference type="GO" id="GO:0005634">
    <property type="term" value="C:nucleus"/>
    <property type="evidence" value="ECO:0007669"/>
    <property type="project" value="TreeGrafter"/>
</dbReference>
<name>A0A8B7N060_HYAAZ</name>
<dbReference type="InterPro" id="IPR006746">
    <property type="entry name" value="26S_Psome_Rpn12"/>
</dbReference>
<dbReference type="InterPro" id="IPR000717">
    <property type="entry name" value="PCI_dom"/>
</dbReference>
<dbReference type="Pfam" id="PF10075">
    <property type="entry name" value="CSN8_PSD8_EIF3K"/>
    <property type="match status" value="1"/>
</dbReference>
<dbReference type="OrthoDB" id="409122at2759"/>
<accession>A0A8B7N060</accession>
<organism evidence="7 8">
    <name type="scientific">Hyalella azteca</name>
    <name type="common">Amphipod</name>
    <dbReference type="NCBI Taxonomy" id="294128"/>
    <lineage>
        <taxon>Eukaryota</taxon>
        <taxon>Metazoa</taxon>
        <taxon>Ecdysozoa</taxon>
        <taxon>Arthropoda</taxon>
        <taxon>Crustacea</taxon>
        <taxon>Multicrustacea</taxon>
        <taxon>Malacostraca</taxon>
        <taxon>Eumalacostraca</taxon>
        <taxon>Peracarida</taxon>
        <taxon>Amphipoda</taxon>
        <taxon>Senticaudata</taxon>
        <taxon>Talitrida</taxon>
        <taxon>Talitroidea</taxon>
        <taxon>Hyalellidae</taxon>
        <taxon>Hyalella</taxon>
    </lineage>
</organism>